<evidence type="ECO:0000313" key="2">
    <source>
        <dbReference type="EMBL" id="KAJ3507130.1"/>
    </source>
</evidence>
<feature type="compositionally biased region" description="Polar residues" evidence="1">
    <location>
        <begin position="154"/>
        <end position="170"/>
    </location>
</feature>
<keyword evidence="3" id="KW-1185">Reference proteome</keyword>
<feature type="region of interest" description="Disordered" evidence="1">
    <location>
        <begin position="47"/>
        <end position="66"/>
    </location>
</feature>
<gene>
    <name evidence="2" type="ORF">NLJ89_g6481</name>
</gene>
<dbReference type="PANTHER" id="PTHR28094">
    <property type="entry name" value="MEIOTICALLY UP-REGULATED GENE 113 PROTEIN"/>
    <property type="match status" value="1"/>
</dbReference>
<feature type="compositionally biased region" description="Low complexity" evidence="1">
    <location>
        <begin position="187"/>
        <end position="198"/>
    </location>
</feature>
<accession>A0A9W8JY86</accession>
<dbReference type="OrthoDB" id="2417614at2759"/>
<protein>
    <submittedName>
        <fullName evidence="2">Uncharacterized protein</fullName>
    </submittedName>
</protein>
<comment type="caution">
    <text evidence="2">The sequence shown here is derived from an EMBL/GenBank/DDBJ whole genome shotgun (WGS) entry which is preliminary data.</text>
</comment>
<evidence type="ECO:0000256" key="1">
    <source>
        <dbReference type="SAM" id="MobiDB-lite"/>
    </source>
</evidence>
<evidence type="ECO:0000313" key="3">
    <source>
        <dbReference type="Proteomes" id="UP001148786"/>
    </source>
</evidence>
<reference evidence="2" key="1">
    <citation type="submission" date="2022-07" db="EMBL/GenBank/DDBJ databases">
        <title>Genome Sequence of Agrocybe chaxingu.</title>
        <authorList>
            <person name="Buettner E."/>
        </authorList>
    </citation>
    <scope>NUCLEOTIDE SEQUENCE</scope>
    <source>
        <strain evidence="2">MP-N11</strain>
    </source>
</reference>
<organism evidence="2 3">
    <name type="scientific">Agrocybe chaxingu</name>
    <dbReference type="NCBI Taxonomy" id="84603"/>
    <lineage>
        <taxon>Eukaryota</taxon>
        <taxon>Fungi</taxon>
        <taxon>Dikarya</taxon>
        <taxon>Basidiomycota</taxon>
        <taxon>Agaricomycotina</taxon>
        <taxon>Agaricomycetes</taxon>
        <taxon>Agaricomycetidae</taxon>
        <taxon>Agaricales</taxon>
        <taxon>Agaricineae</taxon>
        <taxon>Strophariaceae</taxon>
        <taxon>Agrocybe</taxon>
    </lineage>
</organism>
<dbReference type="PANTHER" id="PTHR28094:SF1">
    <property type="entry name" value="MEIOTICALLY UP-REGULATED GENE 113 PROTEIN"/>
    <property type="match status" value="1"/>
</dbReference>
<dbReference type="Proteomes" id="UP001148786">
    <property type="component" value="Unassembled WGS sequence"/>
</dbReference>
<name>A0A9W8JY86_9AGAR</name>
<dbReference type="InterPro" id="IPR053006">
    <property type="entry name" value="Meiosis_regulatory"/>
</dbReference>
<sequence length="494" mass="55509">MPRPFVAHNVGRFRYDYAAAPTTTLDKSTAGDSKCEEGSHALGAQHGKLASYHGSPPRYHDAGASHSNPEARVHEIEAGLFMHPYILPNLLTSHQDLLHAVLSGSTVNSGHVHGSVKIVIDGPIYIGLRGPVDSEFRGHADIEIRGPIEVERCASTSSENSARQPTTRRSCSFPPDDQPAYTNSDGRSPSSRPAPTSTYEPAAESINSPRAPANFNPRRGESISTPCFRDDRCQAITLKGSQCKRNGKPNFCYQHVNKLITVPGFNTRTTKASQYVNFEDWIPSYLHPKTQARLRVEMEKTGSPSDVPGYIYVFEIKDLTEPEPDIIKLKVGYTKNLSRRLSQWNRQCRSQQHVLRGYYPEPEGEDATLLPGMLRPGVMVPWSHRLESLVHIELEDLASTFTYLTPGWQAMPAPGAPKEASPRDAHSRQRPSTTSSSIPEWRPIRRHQCQDCGVMHKEIFEFWRWTHGPNKGREWECLVRAIIERWAKFVKLYL</sequence>
<dbReference type="EMBL" id="JANKHO010000691">
    <property type="protein sequence ID" value="KAJ3507130.1"/>
    <property type="molecule type" value="Genomic_DNA"/>
</dbReference>
<dbReference type="AlphaFoldDB" id="A0A9W8JY86"/>
<proteinExistence type="predicted"/>
<dbReference type="Pfam" id="PF13455">
    <property type="entry name" value="MUG113"/>
    <property type="match status" value="1"/>
</dbReference>
<feature type="region of interest" description="Disordered" evidence="1">
    <location>
        <begin position="412"/>
        <end position="440"/>
    </location>
</feature>
<feature type="region of interest" description="Disordered" evidence="1">
    <location>
        <begin position="153"/>
        <end position="222"/>
    </location>
</feature>